<evidence type="ECO:0000313" key="1">
    <source>
        <dbReference type="EMBL" id="KAK8942750.1"/>
    </source>
</evidence>
<name>A0AAP0G7S3_9ASPA</name>
<organism evidence="1 2">
    <name type="scientific">Platanthera zijinensis</name>
    <dbReference type="NCBI Taxonomy" id="2320716"/>
    <lineage>
        <taxon>Eukaryota</taxon>
        <taxon>Viridiplantae</taxon>
        <taxon>Streptophyta</taxon>
        <taxon>Embryophyta</taxon>
        <taxon>Tracheophyta</taxon>
        <taxon>Spermatophyta</taxon>
        <taxon>Magnoliopsida</taxon>
        <taxon>Liliopsida</taxon>
        <taxon>Asparagales</taxon>
        <taxon>Orchidaceae</taxon>
        <taxon>Orchidoideae</taxon>
        <taxon>Orchideae</taxon>
        <taxon>Orchidinae</taxon>
        <taxon>Platanthera</taxon>
    </lineage>
</organism>
<dbReference type="AlphaFoldDB" id="A0AAP0G7S3"/>
<dbReference type="EMBL" id="JBBWWQ010000007">
    <property type="protein sequence ID" value="KAK8942750.1"/>
    <property type="molecule type" value="Genomic_DNA"/>
</dbReference>
<proteinExistence type="predicted"/>
<comment type="caution">
    <text evidence="1">The sequence shown here is derived from an EMBL/GenBank/DDBJ whole genome shotgun (WGS) entry which is preliminary data.</text>
</comment>
<sequence>MGFGFTKKGLVPITFGWLWESEKSRYSHLCGLQLLPSPLLCSPSFSSPAFVQLLLSGEGVQLLLLQRQQGDPPLLPQSSSLAQFRLSIALADLIEPSAPLSSSSPVTTSRSFFLQRLQDSYRLIFQEAWESVRIL</sequence>
<dbReference type="Proteomes" id="UP001418222">
    <property type="component" value="Unassembled WGS sequence"/>
</dbReference>
<evidence type="ECO:0000313" key="2">
    <source>
        <dbReference type="Proteomes" id="UP001418222"/>
    </source>
</evidence>
<reference evidence="1 2" key="1">
    <citation type="journal article" date="2022" name="Nat. Plants">
        <title>Genomes of leafy and leafless Platanthera orchids illuminate the evolution of mycoheterotrophy.</title>
        <authorList>
            <person name="Li M.H."/>
            <person name="Liu K.W."/>
            <person name="Li Z."/>
            <person name="Lu H.C."/>
            <person name="Ye Q.L."/>
            <person name="Zhang D."/>
            <person name="Wang J.Y."/>
            <person name="Li Y.F."/>
            <person name="Zhong Z.M."/>
            <person name="Liu X."/>
            <person name="Yu X."/>
            <person name="Liu D.K."/>
            <person name="Tu X.D."/>
            <person name="Liu B."/>
            <person name="Hao Y."/>
            <person name="Liao X.Y."/>
            <person name="Jiang Y.T."/>
            <person name="Sun W.H."/>
            <person name="Chen J."/>
            <person name="Chen Y.Q."/>
            <person name="Ai Y."/>
            <person name="Zhai J.W."/>
            <person name="Wu S.S."/>
            <person name="Zhou Z."/>
            <person name="Hsiao Y.Y."/>
            <person name="Wu W.L."/>
            <person name="Chen Y.Y."/>
            <person name="Lin Y.F."/>
            <person name="Hsu J.L."/>
            <person name="Li C.Y."/>
            <person name="Wang Z.W."/>
            <person name="Zhao X."/>
            <person name="Zhong W.Y."/>
            <person name="Ma X.K."/>
            <person name="Ma L."/>
            <person name="Huang J."/>
            <person name="Chen G.Z."/>
            <person name="Huang M.Z."/>
            <person name="Huang L."/>
            <person name="Peng D.H."/>
            <person name="Luo Y.B."/>
            <person name="Zou S.Q."/>
            <person name="Chen S.P."/>
            <person name="Lan S."/>
            <person name="Tsai W.C."/>
            <person name="Van de Peer Y."/>
            <person name="Liu Z.J."/>
        </authorList>
    </citation>
    <scope>NUCLEOTIDE SEQUENCE [LARGE SCALE GENOMIC DNA]</scope>
    <source>
        <strain evidence="1">Lor287</strain>
    </source>
</reference>
<gene>
    <name evidence="1" type="ORF">KSP39_PZI009207</name>
</gene>
<keyword evidence="2" id="KW-1185">Reference proteome</keyword>
<protein>
    <submittedName>
        <fullName evidence="1">Uncharacterized protein</fullName>
    </submittedName>
</protein>
<accession>A0AAP0G7S3</accession>